<reference evidence="2" key="3">
    <citation type="submission" date="2011-03" db="EMBL/GenBank/DDBJ databases">
        <title>Annotation of Magnaporthe poae ATCC 64411.</title>
        <authorList>
            <person name="Ma L.-J."/>
            <person name="Dead R."/>
            <person name="Young S.K."/>
            <person name="Zeng Q."/>
            <person name="Gargeya S."/>
            <person name="Fitzgerald M."/>
            <person name="Haas B."/>
            <person name="Abouelleil A."/>
            <person name="Alvarado L."/>
            <person name="Arachchi H.M."/>
            <person name="Berlin A."/>
            <person name="Brown A."/>
            <person name="Chapman S.B."/>
            <person name="Chen Z."/>
            <person name="Dunbar C."/>
            <person name="Freedman E."/>
            <person name="Gearin G."/>
            <person name="Gellesch M."/>
            <person name="Goldberg J."/>
            <person name="Griggs A."/>
            <person name="Gujja S."/>
            <person name="Heiman D."/>
            <person name="Howarth C."/>
            <person name="Larson L."/>
            <person name="Lui A."/>
            <person name="MacDonald P.J.P."/>
            <person name="Mehta T."/>
            <person name="Montmayeur A."/>
            <person name="Murphy C."/>
            <person name="Neiman D."/>
            <person name="Pearson M."/>
            <person name="Priest M."/>
            <person name="Roberts A."/>
            <person name="Saif S."/>
            <person name="Shea T."/>
            <person name="Shenoy N."/>
            <person name="Sisk P."/>
            <person name="Stolte C."/>
            <person name="Sykes S."/>
            <person name="Yandava C."/>
            <person name="Wortman J."/>
            <person name="Nusbaum C."/>
            <person name="Birren B."/>
        </authorList>
    </citation>
    <scope>NUCLEOTIDE SEQUENCE</scope>
    <source>
        <strain evidence="2">ATCC 64411</strain>
    </source>
</reference>
<accession>A0A0C4DWB1</accession>
<evidence type="ECO:0000313" key="3">
    <source>
        <dbReference type="EnsemblFungi" id="MAPG_04286T0"/>
    </source>
</evidence>
<organism evidence="3 4">
    <name type="scientific">Magnaporthiopsis poae (strain ATCC 64411 / 73-15)</name>
    <name type="common">Kentucky bluegrass fungus</name>
    <name type="synonym">Magnaporthe poae</name>
    <dbReference type="NCBI Taxonomy" id="644358"/>
    <lineage>
        <taxon>Eukaryota</taxon>
        <taxon>Fungi</taxon>
        <taxon>Dikarya</taxon>
        <taxon>Ascomycota</taxon>
        <taxon>Pezizomycotina</taxon>
        <taxon>Sordariomycetes</taxon>
        <taxon>Sordariomycetidae</taxon>
        <taxon>Magnaporthales</taxon>
        <taxon>Magnaporthaceae</taxon>
        <taxon>Magnaporthiopsis</taxon>
    </lineage>
</organism>
<evidence type="ECO:0000256" key="1">
    <source>
        <dbReference type="SAM" id="MobiDB-lite"/>
    </source>
</evidence>
<protein>
    <submittedName>
        <fullName evidence="2 3">Uncharacterized protein</fullName>
    </submittedName>
</protein>
<dbReference type="EMBL" id="GL876968">
    <property type="protein sequence ID" value="KLU85258.1"/>
    <property type="molecule type" value="Genomic_DNA"/>
</dbReference>
<dbReference type="VEuPathDB" id="FungiDB:MAPG_04286"/>
<sequence>MMIFQSPRMHPNQYPMPALDATPADTTLAPRKPQLKMANFSRKQLAELLNAVEKTKGDVNGKGSGKKATLADLTVPDAVTKEEVEEELLGGDYEMPKSDRNRPVPVVTKQVDDGLLGDGGYELVDEVLSDTETLSDAGQHQSPSPPSPPVLVGTKGLTAEALAKQQHMTYNVVQWARSQSSGPGSIGAALPQESRTLTKGLCIQTRECSVNRWSRVSFAALPFSRPSKSMFLARPPKAAKAEELPGDESDPSSSGRPSSGTSQGYVPVPEKKQADVDLMFAGGRFGLPTTPPAPVDASPDDIDLEPKKNSSKAGKAHK</sequence>
<feature type="region of interest" description="Disordered" evidence="1">
    <location>
        <begin position="133"/>
        <end position="153"/>
    </location>
</feature>
<evidence type="ECO:0000313" key="4">
    <source>
        <dbReference type="Proteomes" id="UP000011715"/>
    </source>
</evidence>
<dbReference type="Proteomes" id="UP000011715">
    <property type="component" value="Unassembled WGS sequence"/>
</dbReference>
<reference evidence="3" key="4">
    <citation type="journal article" date="2015" name="G3 (Bethesda)">
        <title>Genome sequences of three phytopathogenic species of the Magnaporthaceae family of fungi.</title>
        <authorList>
            <person name="Okagaki L.H."/>
            <person name="Nunes C.C."/>
            <person name="Sailsbery J."/>
            <person name="Clay B."/>
            <person name="Brown D."/>
            <person name="John T."/>
            <person name="Oh Y."/>
            <person name="Young N."/>
            <person name="Fitzgerald M."/>
            <person name="Haas B.J."/>
            <person name="Zeng Q."/>
            <person name="Young S."/>
            <person name="Adiconis X."/>
            <person name="Fan L."/>
            <person name="Levin J.Z."/>
            <person name="Mitchell T.K."/>
            <person name="Okubara P.A."/>
            <person name="Farman M.L."/>
            <person name="Kohn L.M."/>
            <person name="Birren B."/>
            <person name="Ma L.-J."/>
            <person name="Dean R.A."/>
        </authorList>
    </citation>
    <scope>NUCLEOTIDE SEQUENCE</scope>
    <source>
        <strain evidence="3">ATCC 64411 / 73-15</strain>
    </source>
</reference>
<evidence type="ECO:0000313" key="2">
    <source>
        <dbReference type="EMBL" id="KLU85258.1"/>
    </source>
</evidence>
<dbReference type="EMBL" id="ADBL01001014">
    <property type="status" value="NOT_ANNOTATED_CDS"/>
    <property type="molecule type" value="Genomic_DNA"/>
</dbReference>
<dbReference type="EnsemblFungi" id="MAPG_04286T0">
    <property type="protein sequence ID" value="MAPG_04286T0"/>
    <property type="gene ID" value="MAPG_04286"/>
</dbReference>
<proteinExistence type="predicted"/>
<keyword evidence="4" id="KW-1185">Reference proteome</keyword>
<name>A0A0C4DWB1_MAGP6</name>
<reference evidence="3" key="5">
    <citation type="submission" date="2015-06" db="UniProtKB">
        <authorList>
            <consortium name="EnsemblFungi"/>
        </authorList>
    </citation>
    <scope>IDENTIFICATION</scope>
    <source>
        <strain evidence="3">ATCC 64411</strain>
    </source>
</reference>
<gene>
    <name evidence="2" type="ORF">MAPG_04286</name>
</gene>
<reference evidence="4" key="1">
    <citation type="submission" date="2010-05" db="EMBL/GenBank/DDBJ databases">
        <title>The genome sequence of Magnaporthe poae strain ATCC 64411.</title>
        <authorList>
            <person name="Ma L.-J."/>
            <person name="Dead R."/>
            <person name="Young S."/>
            <person name="Zeng Q."/>
            <person name="Koehrsen M."/>
            <person name="Alvarado L."/>
            <person name="Berlin A."/>
            <person name="Chapman S.B."/>
            <person name="Chen Z."/>
            <person name="Freedman E."/>
            <person name="Gellesch M."/>
            <person name="Goldberg J."/>
            <person name="Griggs A."/>
            <person name="Gujja S."/>
            <person name="Heilman E.R."/>
            <person name="Heiman D."/>
            <person name="Hepburn T."/>
            <person name="Howarth C."/>
            <person name="Jen D."/>
            <person name="Larson L."/>
            <person name="Mehta T."/>
            <person name="Neiman D."/>
            <person name="Pearson M."/>
            <person name="Roberts A."/>
            <person name="Saif S."/>
            <person name="Shea T."/>
            <person name="Shenoy N."/>
            <person name="Sisk P."/>
            <person name="Stolte C."/>
            <person name="Sykes S."/>
            <person name="Walk T."/>
            <person name="White J."/>
            <person name="Yandava C."/>
            <person name="Haas B."/>
            <person name="Nusbaum C."/>
            <person name="Birren B."/>
        </authorList>
    </citation>
    <scope>NUCLEOTIDE SEQUENCE [LARGE SCALE GENOMIC DNA]</scope>
    <source>
        <strain evidence="4">ATCC 64411 / 73-15</strain>
    </source>
</reference>
<dbReference type="AlphaFoldDB" id="A0A0C4DWB1"/>
<feature type="region of interest" description="Disordered" evidence="1">
    <location>
        <begin position="234"/>
        <end position="318"/>
    </location>
</feature>
<feature type="compositionally biased region" description="Low complexity" evidence="1">
    <location>
        <begin position="251"/>
        <end position="262"/>
    </location>
</feature>
<reference evidence="2" key="2">
    <citation type="submission" date="2010-05" db="EMBL/GenBank/DDBJ databases">
        <title>The Genome Sequence of Magnaporthe poae strain ATCC 64411.</title>
        <authorList>
            <consortium name="The Broad Institute Genome Sequencing Platform"/>
            <consortium name="Broad Institute Genome Sequencing Center for Infectious Disease"/>
            <person name="Ma L.-J."/>
            <person name="Dead R."/>
            <person name="Young S."/>
            <person name="Zeng Q."/>
            <person name="Koehrsen M."/>
            <person name="Alvarado L."/>
            <person name="Berlin A."/>
            <person name="Chapman S.B."/>
            <person name="Chen Z."/>
            <person name="Freedman E."/>
            <person name="Gellesch M."/>
            <person name="Goldberg J."/>
            <person name="Griggs A."/>
            <person name="Gujja S."/>
            <person name="Heilman E.R."/>
            <person name="Heiman D."/>
            <person name="Hepburn T."/>
            <person name="Howarth C."/>
            <person name="Jen D."/>
            <person name="Larson L."/>
            <person name="Mehta T."/>
            <person name="Neiman D."/>
            <person name="Pearson M."/>
            <person name="Roberts A."/>
            <person name="Saif S."/>
            <person name="Shea T."/>
            <person name="Shenoy N."/>
            <person name="Sisk P."/>
            <person name="Stolte C."/>
            <person name="Sykes S."/>
            <person name="Walk T."/>
            <person name="White J."/>
            <person name="Yandava C."/>
            <person name="Haas B."/>
            <person name="Nusbaum C."/>
            <person name="Birren B."/>
        </authorList>
    </citation>
    <scope>NUCLEOTIDE SEQUENCE</scope>
    <source>
        <strain evidence="2">ATCC 64411</strain>
    </source>
</reference>